<sequence>CHLWIQYRIKGQPSNAPDFQLHPPAIHHTCLPIMPREAHPTFNARTLEELPTHLAHYGIDPFRRTCLSMLSTGIHKWGFVIYRCTYDDDGLWDRYLAQLKSLCHDYLVEEGRAELLEPYLDWIVIEDRATLDNASRVEVRKHFNQWLSKQNIPLLPTNLYLSVVPMELPRFRYCLYVDKQCLDTVIQFQKANDGTDYISQLPPMVFAVIDRTWTPDGPVDEFDLAKALKEKDGDDKEQGANEQGANEQDVGEEDDESGKESEEEESEEEESEEEESEEEESEEEEDYDHGHPLIDGSDRRYVGWVYCGAHNVVGLYETLHGMRGLDDEDTFHRPSRIWTRGSMPA</sequence>
<evidence type="ECO:0000313" key="2">
    <source>
        <dbReference type="EMBL" id="KAF6805711.1"/>
    </source>
</evidence>
<feature type="compositionally biased region" description="Acidic residues" evidence="1">
    <location>
        <begin position="249"/>
        <end position="287"/>
    </location>
</feature>
<reference evidence="2" key="1">
    <citation type="journal article" date="2020" name="Phytopathology">
        <title>Genome Sequence Resources of Colletotrichum truncatum, C. plurivorum, C. musicola, and C. sojae: Four Species Pathogenic to Soybean (Glycine max).</title>
        <authorList>
            <person name="Rogerio F."/>
            <person name="Boufleur T.R."/>
            <person name="Ciampi-Guillardi M."/>
            <person name="Sukno S.A."/>
            <person name="Thon M.R."/>
            <person name="Massola Junior N.S."/>
            <person name="Baroncelli R."/>
        </authorList>
    </citation>
    <scope>NUCLEOTIDE SEQUENCE</scope>
    <source>
        <strain evidence="2">LFN0074</strain>
    </source>
</reference>
<feature type="non-terminal residue" evidence="2">
    <location>
        <position position="345"/>
    </location>
</feature>
<name>A0A8H6MRN8_9PEZI</name>
<protein>
    <submittedName>
        <fullName evidence="2">Uncharacterized protein</fullName>
    </submittedName>
</protein>
<dbReference type="AlphaFoldDB" id="A0A8H6MRN8"/>
<evidence type="ECO:0000256" key="1">
    <source>
        <dbReference type="SAM" id="MobiDB-lite"/>
    </source>
</evidence>
<gene>
    <name evidence="2" type="ORF">CMUS01_14553</name>
</gene>
<proteinExistence type="predicted"/>
<feature type="region of interest" description="Disordered" evidence="1">
    <location>
        <begin position="230"/>
        <end position="294"/>
    </location>
</feature>
<comment type="caution">
    <text evidence="2">The sequence shown here is derived from an EMBL/GenBank/DDBJ whole genome shotgun (WGS) entry which is preliminary data.</text>
</comment>
<accession>A0A8H6MRN8</accession>
<dbReference type="EMBL" id="WIGM01001065">
    <property type="protein sequence ID" value="KAF6805711.1"/>
    <property type="molecule type" value="Genomic_DNA"/>
</dbReference>
<dbReference type="OrthoDB" id="4424523at2759"/>
<keyword evidence="3" id="KW-1185">Reference proteome</keyword>
<feature type="compositionally biased region" description="Basic and acidic residues" evidence="1">
    <location>
        <begin position="230"/>
        <end position="239"/>
    </location>
</feature>
<dbReference type="Proteomes" id="UP000639643">
    <property type="component" value="Unassembled WGS sequence"/>
</dbReference>
<organism evidence="2 3">
    <name type="scientific">Colletotrichum musicola</name>
    <dbReference type="NCBI Taxonomy" id="2175873"/>
    <lineage>
        <taxon>Eukaryota</taxon>
        <taxon>Fungi</taxon>
        <taxon>Dikarya</taxon>
        <taxon>Ascomycota</taxon>
        <taxon>Pezizomycotina</taxon>
        <taxon>Sordariomycetes</taxon>
        <taxon>Hypocreomycetidae</taxon>
        <taxon>Glomerellales</taxon>
        <taxon>Glomerellaceae</taxon>
        <taxon>Colletotrichum</taxon>
        <taxon>Colletotrichum orchidearum species complex</taxon>
    </lineage>
</organism>
<evidence type="ECO:0000313" key="3">
    <source>
        <dbReference type="Proteomes" id="UP000639643"/>
    </source>
</evidence>